<proteinExistence type="predicted"/>
<comment type="caution">
    <text evidence="1">The sequence shown here is derived from an EMBL/GenBank/DDBJ whole genome shotgun (WGS) entry which is preliminary data.</text>
</comment>
<dbReference type="PANTHER" id="PTHR34996:SF3">
    <property type="entry name" value="OS06G0327400 PROTEIN"/>
    <property type="match status" value="1"/>
</dbReference>
<reference evidence="2" key="1">
    <citation type="submission" date="2013-09" db="EMBL/GenBank/DDBJ databases">
        <title>Corchorus olitorius genome sequencing.</title>
        <authorList>
            <person name="Alam M."/>
            <person name="Haque M.S."/>
            <person name="Islam M.S."/>
            <person name="Emdad E.M."/>
            <person name="Islam M.M."/>
            <person name="Ahmed B."/>
            <person name="Halim A."/>
            <person name="Hossen Q.M.M."/>
            <person name="Hossain M.Z."/>
            <person name="Ahmed R."/>
            <person name="Khan M.M."/>
            <person name="Islam R."/>
            <person name="Rashid M.M."/>
            <person name="Khan S.A."/>
            <person name="Rahman M.S."/>
            <person name="Alam M."/>
            <person name="Yahiya A.S."/>
            <person name="Khan M.S."/>
            <person name="Azam M.S."/>
            <person name="Haque T."/>
            <person name="Lashkar M.Z.H."/>
            <person name="Akhand A.I."/>
            <person name="Morshed G."/>
            <person name="Roy S."/>
            <person name="Uddin K.S."/>
            <person name="Rabeya T."/>
            <person name="Hossain A.S."/>
            <person name="Chowdhury A."/>
            <person name="Snigdha A.R."/>
            <person name="Mortoza M.S."/>
            <person name="Matin S.A."/>
            <person name="Hoque S.M.E."/>
            <person name="Islam M.K."/>
            <person name="Roy D.K."/>
            <person name="Haider R."/>
            <person name="Moosa M.M."/>
            <person name="Elias S.M."/>
            <person name="Hasan A.M."/>
            <person name="Jahan S."/>
            <person name="Shafiuddin M."/>
            <person name="Mahmood N."/>
            <person name="Shommy N.S."/>
        </authorList>
    </citation>
    <scope>NUCLEOTIDE SEQUENCE [LARGE SCALE GENOMIC DNA]</scope>
    <source>
        <strain evidence="2">cv. O-4</strain>
    </source>
</reference>
<gene>
    <name evidence="1" type="ORF">COLO4_22568</name>
</gene>
<sequence length="131" mass="14990">MSSHMTMRYKRVGTGRRSLHGSKGFRLYPRSRRLWVQGLRARFFYFFRRALQLIKKIGISSIIIKRNKGSEMGSCRSLVPRKVPLPSSNRFISSLGRSNSFYSEAIADCLEFIKRSSLSVDQNQPPAACPT</sequence>
<dbReference type="Proteomes" id="UP000187203">
    <property type="component" value="Unassembled WGS sequence"/>
</dbReference>
<keyword evidence="2" id="KW-1185">Reference proteome</keyword>
<dbReference type="PANTHER" id="PTHR34996">
    <property type="entry name" value="OS06G0327400 PROTEIN"/>
    <property type="match status" value="1"/>
</dbReference>
<protein>
    <submittedName>
        <fullName evidence="1">Uncharacterized protein</fullName>
    </submittedName>
</protein>
<dbReference type="EMBL" id="AWUE01017980">
    <property type="protein sequence ID" value="OMO83395.1"/>
    <property type="molecule type" value="Genomic_DNA"/>
</dbReference>
<accession>A0A1R3ILE7</accession>
<evidence type="ECO:0000313" key="1">
    <source>
        <dbReference type="EMBL" id="OMO83395.1"/>
    </source>
</evidence>
<evidence type="ECO:0000313" key="2">
    <source>
        <dbReference type="Proteomes" id="UP000187203"/>
    </source>
</evidence>
<organism evidence="1 2">
    <name type="scientific">Corchorus olitorius</name>
    <dbReference type="NCBI Taxonomy" id="93759"/>
    <lineage>
        <taxon>Eukaryota</taxon>
        <taxon>Viridiplantae</taxon>
        <taxon>Streptophyta</taxon>
        <taxon>Embryophyta</taxon>
        <taxon>Tracheophyta</taxon>
        <taxon>Spermatophyta</taxon>
        <taxon>Magnoliopsida</taxon>
        <taxon>eudicotyledons</taxon>
        <taxon>Gunneridae</taxon>
        <taxon>Pentapetalae</taxon>
        <taxon>rosids</taxon>
        <taxon>malvids</taxon>
        <taxon>Malvales</taxon>
        <taxon>Malvaceae</taxon>
        <taxon>Grewioideae</taxon>
        <taxon>Apeibeae</taxon>
        <taxon>Corchorus</taxon>
    </lineage>
</organism>
<dbReference type="AlphaFoldDB" id="A0A1R3ILE7"/>
<name>A0A1R3ILE7_9ROSI</name>
<dbReference type="OrthoDB" id="1716893at2759"/>